<dbReference type="Proteomes" id="UP000034235">
    <property type="component" value="Unassembled WGS sequence"/>
</dbReference>
<evidence type="ECO:0000313" key="3">
    <source>
        <dbReference type="Proteomes" id="UP000034235"/>
    </source>
</evidence>
<comment type="caution">
    <text evidence="2">The sequence shown here is derived from an EMBL/GenBank/DDBJ whole genome shotgun (WGS) entry which is preliminary data.</text>
</comment>
<feature type="transmembrane region" description="Helical" evidence="1">
    <location>
        <begin position="19"/>
        <end position="39"/>
    </location>
</feature>
<evidence type="ECO:0000256" key="1">
    <source>
        <dbReference type="SAM" id="Phobius"/>
    </source>
</evidence>
<organism evidence="2 3">
    <name type="scientific">Candidatus Daviesbacteria bacterium GW2011_GWA2_38_24</name>
    <dbReference type="NCBI Taxonomy" id="1618422"/>
    <lineage>
        <taxon>Bacteria</taxon>
        <taxon>Candidatus Daviesiibacteriota</taxon>
    </lineage>
</organism>
<name>A0A0G0JRR4_9BACT</name>
<keyword evidence="1" id="KW-0472">Membrane</keyword>
<keyword evidence="1" id="KW-0812">Transmembrane</keyword>
<sequence length="161" mass="17912">MINKVKTIIAASNLTHLKIGIAILIPVLILLFFLGLKYYQSKITKKLKADSRILDTCSLTKEGNPLVESLSDNPQTVTGIFKGRLTDLKLDPVLEAHLIQLTSLDNKQSYKFMVQNQRGLVFTPDGESSSSALKNDQTLQVSFMCDKKSNGFTIIKVLIQK</sequence>
<gene>
    <name evidence="2" type="ORF">US86_C0008G0028</name>
</gene>
<reference evidence="2 3" key="1">
    <citation type="journal article" date="2015" name="Nature">
        <title>rRNA introns, odd ribosomes, and small enigmatic genomes across a large radiation of phyla.</title>
        <authorList>
            <person name="Brown C.T."/>
            <person name="Hug L.A."/>
            <person name="Thomas B.C."/>
            <person name="Sharon I."/>
            <person name="Castelle C.J."/>
            <person name="Singh A."/>
            <person name="Wilkins M.J."/>
            <person name="Williams K.H."/>
            <person name="Banfield J.F."/>
        </authorList>
    </citation>
    <scope>NUCLEOTIDE SEQUENCE [LARGE SCALE GENOMIC DNA]</scope>
</reference>
<proteinExistence type="predicted"/>
<dbReference type="AlphaFoldDB" id="A0A0G0JRR4"/>
<keyword evidence="1" id="KW-1133">Transmembrane helix</keyword>
<protein>
    <submittedName>
        <fullName evidence="2">Uncharacterized protein</fullName>
    </submittedName>
</protein>
<evidence type="ECO:0000313" key="2">
    <source>
        <dbReference type="EMBL" id="KKQ65805.1"/>
    </source>
</evidence>
<accession>A0A0G0JRR4</accession>
<dbReference type="EMBL" id="LBUP01000008">
    <property type="protein sequence ID" value="KKQ65805.1"/>
    <property type="molecule type" value="Genomic_DNA"/>
</dbReference>